<keyword evidence="6" id="KW-0460">Magnesium</keyword>
<dbReference type="STRING" id="490188.SAMN04488068_2325"/>
<organism evidence="9 10">
    <name type="scientific">Hydrocarboniphaga daqingensis</name>
    <dbReference type="NCBI Taxonomy" id="490188"/>
    <lineage>
        <taxon>Bacteria</taxon>
        <taxon>Pseudomonadati</taxon>
        <taxon>Pseudomonadota</taxon>
        <taxon>Gammaproteobacteria</taxon>
        <taxon>Nevskiales</taxon>
        <taxon>Nevskiaceae</taxon>
        <taxon>Hydrocarboniphaga</taxon>
    </lineage>
</organism>
<evidence type="ECO:0000256" key="4">
    <source>
        <dbReference type="ARBA" id="ARBA00022723"/>
    </source>
</evidence>
<accession>A0A1M5PV80</accession>
<feature type="domain" description="PIN" evidence="8">
    <location>
        <begin position="3"/>
        <end position="114"/>
    </location>
</feature>
<dbReference type="PANTHER" id="PTHR33653">
    <property type="entry name" value="RIBONUCLEASE VAPC2"/>
    <property type="match status" value="1"/>
</dbReference>
<evidence type="ECO:0000313" key="9">
    <source>
        <dbReference type="EMBL" id="SHH05491.1"/>
    </source>
</evidence>
<proteinExistence type="inferred from homology"/>
<keyword evidence="5" id="KW-0378">Hydrolase</keyword>
<dbReference type="AlphaFoldDB" id="A0A1M5PV80"/>
<sequence length="143" mass="14926">MGVLLDAATLVAAVKGRLPVVLALAQLKPGDVCVSIVGQVQAETGLRLQPRAVARYGDLLKQLLATVRVIEFGSVEAQHASQLAGYLAQQQESLGGFELIQAATALAHGLTLVTEQPNRYLSVPGLDVDNWLRSSGAAASING</sequence>
<evidence type="ECO:0000256" key="7">
    <source>
        <dbReference type="ARBA" id="ARBA00038093"/>
    </source>
</evidence>
<dbReference type="SUPFAM" id="SSF88723">
    <property type="entry name" value="PIN domain-like"/>
    <property type="match status" value="1"/>
</dbReference>
<comment type="similarity">
    <text evidence="7">Belongs to the PINc/VapC protein family.</text>
</comment>
<name>A0A1M5PV80_9GAMM</name>
<evidence type="ECO:0000256" key="1">
    <source>
        <dbReference type="ARBA" id="ARBA00001946"/>
    </source>
</evidence>
<dbReference type="GO" id="GO:0016787">
    <property type="term" value="F:hydrolase activity"/>
    <property type="evidence" value="ECO:0007669"/>
    <property type="project" value="UniProtKB-KW"/>
</dbReference>
<keyword evidence="9" id="KW-0255">Endonuclease</keyword>
<comment type="cofactor">
    <cofactor evidence="1">
        <name>Mg(2+)</name>
        <dbReference type="ChEBI" id="CHEBI:18420"/>
    </cofactor>
</comment>
<reference evidence="9 10" key="1">
    <citation type="submission" date="2016-11" db="EMBL/GenBank/DDBJ databases">
        <authorList>
            <person name="Jaros S."/>
            <person name="Januszkiewicz K."/>
            <person name="Wedrychowicz H."/>
        </authorList>
    </citation>
    <scope>NUCLEOTIDE SEQUENCE [LARGE SCALE GENOMIC DNA]</scope>
    <source>
        <strain evidence="9 10">CGMCC 1.7049</strain>
    </source>
</reference>
<dbReference type="GO" id="GO:0046872">
    <property type="term" value="F:metal ion binding"/>
    <property type="evidence" value="ECO:0007669"/>
    <property type="project" value="UniProtKB-KW"/>
</dbReference>
<protein>
    <submittedName>
        <fullName evidence="9">tRNA(fMet)-specific endonuclease VapC</fullName>
    </submittedName>
</protein>
<gene>
    <name evidence="9" type="ORF">SAMN04488068_2325</name>
</gene>
<evidence type="ECO:0000313" key="10">
    <source>
        <dbReference type="Proteomes" id="UP000199758"/>
    </source>
</evidence>
<dbReference type="Proteomes" id="UP000199758">
    <property type="component" value="Unassembled WGS sequence"/>
</dbReference>
<dbReference type="Gene3D" id="3.40.50.1010">
    <property type="entry name" value="5'-nuclease"/>
    <property type="match status" value="1"/>
</dbReference>
<evidence type="ECO:0000256" key="6">
    <source>
        <dbReference type="ARBA" id="ARBA00022842"/>
    </source>
</evidence>
<keyword evidence="3" id="KW-0540">Nuclease</keyword>
<dbReference type="EMBL" id="FQWZ01000005">
    <property type="protein sequence ID" value="SHH05491.1"/>
    <property type="molecule type" value="Genomic_DNA"/>
</dbReference>
<keyword evidence="4" id="KW-0479">Metal-binding</keyword>
<evidence type="ECO:0000256" key="3">
    <source>
        <dbReference type="ARBA" id="ARBA00022722"/>
    </source>
</evidence>
<dbReference type="OrthoDB" id="7063608at2"/>
<keyword evidence="10" id="KW-1185">Reference proteome</keyword>
<keyword evidence="2" id="KW-1277">Toxin-antitoxin system</keyword>
<dbReference type="InterPro" id="IPR002716">
    <property type="entry name" value="PIN_dom"/>
</dbReference>
<dbReference type="RefSeq" id="WP_072897745.1">
    <property type="nucleotide sequence ID" value="NZ_FQWZ01000005.1"/>
</dbReference>
<evidence type="ECO:0000256" key="2">
    <source>
        <dbReference type="ARBA" id="ARBA00022649"/>
    </source>
</evidence>
<dbReference type="Pfam" id="PF01850">
    <property type="entry name" value="PIN"/>
    <property type="match status" value="1"/>
</dbReference>
<dbReference type="PANTHER" id="PTHR33653:SF1">
    <property type="entry name" value="RIBONUCLEASE VAPC2"/>
    <property type="match status" value="1"/>
</dbReference>
<evidence type="ECO:0000256" key="5">
    <source>
        <dbReference type="ARBA" id="ARBA00022801"/>
    </source>
</evidence>
<dbReference type="GO" id="GO:0004519">
    <property type="term" value="F:endonuclease activity"/>
    <property type="evidence" value="ECO:0007669"/>
    <property type="project" value="UniProtKB-KW"/>
</dbReference>
<dbReference type="InterPro" id="IPR029060">
    <property type="entry name" value="PIN-like_dom_sf"/>
</dbReference>
<dbReference type="InterPro" id="IPR050556">
    <property type="entry name" value="Type_II_TA_system_RNase"/>
</dbReference>
<evidence type="ECO:0000259" key="8">
    <source>
        <dbReference type="Pfam" id="PF01850"/>
    </source>
</evidence>